<dbReference type="InterPro" id="IPR003594">
    <property type="entry name" value="HATPase_dom"/>
</dbReference>
<dbReference type="GO" id="GO:0000156">
    <property type="term" value="F:phosphorelay response regulator activity"/>
    <property type="evidence" value="ECO:0007669"/>
    <property type="project" value="TreeGrafter"/>
</dbReference>
<sequence>MLKNSPVQTYTPPNLSNCEKEPIHIIGHIQPHGELLAIDATNFEVLYISENLKSKYDIDFKQKISLGDLASENVIDIVKVGLRSGDFATINGTKVDFLNRQMQIIINKQANVCTLEFEPAETLLPENELHLIMGKALARIQSSGSFQDLLWQTVTEIRNITGYDRVMIYQFKQNWDGKVVAESKRADLESMMDLHFPASDIPAQARQLFKLNQVRIILDVDANNQPIYNIHENNIPLDLTHSTLRSSSPIHLEYLRNMGVQASLTISIIYKGQLWGMFTCHHYTPKYISYSFRNTCKFIGSLFSSAIEFKQDAREKELLERYYRNESDLVKNVMNGWDILRGLTQFDTKLTDINEAHGAAICFENQFYSVGISPSQTEISEIADRVRDLQADSLYITQHLPKIHPPAKSYAKKACGILMIGLSQSMNDFIIWFKPEQSQTIHWGGNPEKAHEWDGDKQRINPRKSFEKFTTLSQHTSLEWSDNEVAAALKLREDLNSILINKTNEIRALNAELKTAYEYLDTFSYTVSHDLKTPLSSIKGYAEILMRYHRHKIDDDMARSLNQIIVNTDKMKDLIQDVLNYSKIGRVEKELAYVATGNIISELVENIKIGNQDKNINFSMGALPDVQAERTMLYQVFNNLMSNAVKYSKPNVTVDVAIKGIETDHEVTYSVTDNGKGFDMKNADRVFELFKRLDDVNHIEGTGLGLAIVKRIITLHKGKIWVESLPGVGSTFYFSLPKHYYN</sequence>
<dbReference type="Gene3D" id="3.30.450.40">
    <property type="match status" value="1"/>
</dbReference>
<evidence type="ECO:0000256" key="8">
    <source>
        <dbReference type="ARBA" id="ARBA00022777"/>
    </source>
</evidence>
<dbReference type="InterPro" id="IPR036097">
    <property type="entry name" value="HisK_dim/P_sf"/>
</dbReference>
<keyword evidence="5" id="KW-0597">Phosphoprotein</keyword>
<evidence type="ECO:0000259" key="11">
    <source>
        <dbReference type="PROSITE" id="PS50046"/>
    </source>
</evidence>
<evidence type="ECO:0000256" key="9">
    <source>
        <dbReference type="ARBA" id="ARBA00022991"/>
    </source>
</evidence>
<dbReference type="Gene3D" id="3.30.450.270">
    <property type="match status" value="1"/>
</dbReference>
<dbReference type="Pfam" id="PF00512">
    <property type="entry name" value="HisKA"/>
    <property type="match status" value="1"/>
</dbReference>
<dbReference type="SMART" id="SM00387">
    <property type="entry name" value="HATPase_c"/>
    <property type="match status" value="1"/>
</dbReference>
<dbReference type="OrthoDB" id="9766459at2"/>
<evidence type="ECO:0000259" key="12">
    <source>
        <dbReference type="PROSITE" id="PS50109"/>
    </source>
</evidence>
<evidence type="ECO:0000256" key="2">
    <source>
        <dbReference type="ARBA" id="ARBA00006402"/>
    </source>
</evidence>
<dbReference type="InterPro" id="IPR029016">
    <property type="entry name" value="GAF-like_dom_sf"/>
</dbReference>
<dbReference type="Gene3D" id="1.10.287.130">
    <property type="match status" value="1"/>
</dbReference>
<keyword evidence="6" id="KW-0716">Sensory transduction</keyword>
<dbReference type="AlphaFoldDB" id="A0A419S6Q2"/>
<dbReference type="PANTHER" id="PTHR42878">
    <property type="entry name" value="TWO-COMPONENT HISTIDINE KINASE"/>
    <property type="match status" value="1"/>
</dbReference>
<dbReference type="Gene3D" id="3.30.565.10">
    <property type="entry name" value="Histidine kinase-like ATPase, C-terminal domain"/>
    <property type="match status" value="1"/>
</dbReference>
<dbReference type="Proteomes" id="UP000283433">
    <property type="component" value="Unassembled WGS sequence"/>
</dbReference>
<dbReference type="InterPro" id="IPR050351">
    <property type="entry name" value="BphY/WalK/GraS-like"/>
</dbReference>
<dbReference type="SUPFAM" id="SSF47384">
    <property type="entry name" value="Homodimeric domain of signal transducing histidine kinase"/>
    <property type="match status" value="1"/>
</dbReference>
<keyword evidence="10" id="KW-0675">Receptor</keyword>
<dbReference type="InterPro" id="IPR043150">
    <property type="entry name" value="Phytochrome_PHY_sf"/>
</dbReference>
<comment type="similarity">
    <text evidence="2">In the N-terminal section; belongs to the phytochrome family.</text>
</comment>
<dbReference type="Pfam" id="PF02518">
    <property type="entry name" value="HATPase_c"/>
    <property type="match status" value="1"/>
</dbReference>
<dbReference type="InterPro" id="IPR036890">
    <property type="entry name" value="HATPase_C_sf"/>
</dbReference>
<dbReference type="Pfam" id="PF01590">
    <property type="entry name" value="GAF"/>
    <property type="match status" value="1"/>
</dbReference>
<evidence type="ECO:0000256" key="4">
    <source>
        <dbReference type="ARBA" id="ARBA00022543"/>
    </source>
</evidence>
<dbReference type="PRINTS" id="PR01033">
    <property type="entry name" value="PHYTOCHROME"/>
</dbReference>
<dbReference type="GO" id="GO:0006355">
    <property type="term" value="P:regulation of DNA-templated transcription"/>
    <property type="evidence" value="ECO:0007669"/>
    <property type="project" value="InterPro"/>
</dbReference>
<feature type="domain" description="Phytochrome chromophore attachment site" evidence="11">
    <location>
        <begin position="145"/>
        <end position="301"/>
    </location>
</feature>
<dbReference type="PROSITE" id="PS50109">
    <property type="entry name" value="HIS_KIN"/>
    <property type="match status" value="1"/>
</dbReference>
<dbReference type="Gene3D" id="3.30.450.20">
    <property type="entry name" value="PAS domain"/>
    <property type="match status" value="1"/>
</dbReference>
<dbReference type="SUPFAM" id="SSF55874">
    <property type="entry name" value="ATPase domain of HSP90 chaperone/DNA topoisomerase II/histidine kinase"/>
    <property type="match status" value="1"/>
</dbReference>
<dbReference type="SMART" id="SM00065">
    <property type="entry name" value="GAF"/>
    <property type="match status" value="1"/>
</dbReference>
<dbReference type="InterPro" id="IPR013515">
    <property type="entry name" value="Phytochrome_cen-reg"/>
</dbReference>
<dbReference type="FunFam" id="3.30.565.10:FF:000006">
    <property type="entry name" value="Sensor histidine kinase WalK"/>
    <property type="match status" value="1"/>
</dbReference>
<evidence type="ECO:0000313" key="13">
    <source>
        <dbReference type="EMBL" id="RKD16990.1"/>
    </source>
</evidence>
<dbReference type="InterPro" id="IPR035965">
    <property type="entry name" value="PAS-like_dom_sf"/>
</dbReference>
<dbReference type="GO" id="GO:0030295">
    <property type="term" value="F:protein kinase activator activity"/>
    <property type="evidence" value="ECO:0007669"/>
    <property type="project" value="TreeGrafter"/>
</dbReference>
<evidence type="ECO:0000256" key="5">
    <source>
        <dbReference type="ARBA" id="ARBA00022553"/>
    </source>
</evidence>
<evidence type="ECO:0000256" key="3">
    <source>
        <dbReference type="ARBA" id="ARBA00012438"/>
    </source>
</evidence>
<evidence type="ECO:0000256" key="1">
    <source>
        <dbReference type="ARBA" id="ARBA00000085"/>
    </source>
</evidence>
<keyword evidence="14" id="KW-1185">Reference proteome</keyword>
<keyword evidence="8" id="KW-0418">Kinase</keyword>
<evidence type="ECO:0000256" key="7">
    <source>
        <dbReference type="ARBA" id="ARBA00022679"/>
    </source>
</evidence>
<organism evidence="13 14">
    <name type="scientific">Pelobium manganitolerans</name>
    <dbReference type="NCBI Taxonomy" id="1842495"/>
    <lineage>
        <taxon>Bacteria</taxon>
        <taxon>Pseudomonadati</taxon>
        <taxon>Bacteroidota</taxon>
        <taxon>Sphingobacteriia</taxon>
        <taxon>Sphingobacteriales</taxon>
        <taxon>Sphingobacteriaceae</taxon>
        <taxon>Pelobium</taxon>
    </lineage>
</organism>
<dbReference type="GO" id="GO:0000155">
    <property type="term" value="F:phosphorelay sensor kinase activity"/>
    <property type="evidence" value="ECO:0007669"/>
    <property type="project" value="InterPro"/>
</dbReference>
<keyword evidence="4" id="KW-0600">Photoreceptor protein</keyword>
<gene>
    <name evidence="13" type="ORF">BCY91_02220</name>
</gene>
<dbReference type="InterPro" id="IPR013654">
    <property type="entry name" value="PAS_2"/>
</dbReference>
<dbReference type="Pfam" id="PF00360">
    <property type="entry name" value="PHY"/>
    <property type="match status" value="1"/>
</dbReference>
<dbReference type="SUPFAM" id="SSF55781">
    <property type="entry name" value="GAF domain-like"/>
    <property type="match status" value="2"/>
</dbReference>
<keyword evidence="9" id="KW-0157">Chromophore</keyword>
<dbReference type="InterPro" id="IPR003018">
    <property type="entry name" value="GAF"/>
</dbReference>
<dbReference type="SUPFAM" id="SSF55785">
    <property type="entry name" value="PYP-like sensor domain (PAS domain)"/>
    <property type="match status" value="1"/>
</dbReference>
<name>A0A419S6Q2_9SPHI</name>
<comment type="caution">
    <text evidence="13">The sequence shown here is derived from an EMBL/GenBank/DDBJ whole genome shotgun (WGS) entry which is preliminary data.</text>
</comment>
<dbReference type="InterPro" id="IPR005467">
    <property type="entry name" value="His_kinase_dom"/>
</dbReference>
<reference evidence="13 14" key="1">
    <citation type="submission" date="2016-07" db="EMBL/GenBank/DDBJ databases">
        <title>Genome of Pelobium manganitolerans.</title>
        <authorList>
            <person name="Wu S."/>
            <person name="Wang G."/>
        </authorList>
    </citation>
    <scope>NUCLEOTIDE SEQUENCE [LARGE SCALE GENOMIC DNA]</scope>
    <source>
        <strain evidence="13 14">YS-25</strain>
    </source>
</reference>
<keyword evidence="7" id="KW-0808">Transferase</keyword>
<protein>
    <recommendedName>
        <fullName evidence="3">histidine kinase</fullName>
        <ecNumber evidence="3">2.7.13.3</ecNumber>
    </recommendedName>
</protein>
<proteinExistence type="inferred from homology"/>
<comment type="catalytic activity">
    <reaction evidence="1">
        <text>ATP + protein L-histidine = ADP + protein N-phospho-L-histidine.</text>
        <dbReference type="EC" id="2.7.13.3"/>
    </reaction>
</comment>
<dbReference type="SMART" id="SM00388">
    <property type="entry name" value="HisKA"/>
    <property type="match status" value="1"/>
</dbReference>
<dbReference type="CDD" id="cd00082">
    <property type="entry name" value="HisKA"/>
    <property type="match status" value="1"/>
</dbReference>
<dbReference type="PANTHER" id="PTHR42878:SF15">
    <property type="entry name" value="BACTERIOPHYTOCHROME"/>
    <property type="match status" value="1"/>
</dbReference>
<dbReference type="RefSeq" id="WP_120181180.1">
    <property type="nucleotide sequence ID" value="NZ_MBTA01000012.1"/>
</dbReference>
<accession>A0A419S6Q2</accession>
<evidence type="ECO:0000256" key="10">
    <source>
        <dbReference type="ARBA" id="ARBA00023170"/>
    </source>
</evidence>
<dbReference type="EMBL" id="MBTA01000012">
    <property type="protein sequence ID" value="RKD16990.1"/>
    <property type="molecule type" value="Genomic_DNA"/>
</dbReference>
<dbReference type="EC" id="2.7.13.3" evidence="3"/>
<dbReference type="Pfam" id="PF08446">
    <property type="entry name" value="PAS_2"/>
    <property type="match status" value="1"/>
</dbReference>
<dbReference type="GO" id="GO:0009881">
    <property type="term" value="F:photoreceptor activity"/>
    <property type="evidence" value="ECO:0007669"/>
    <property type="project" value="UniProtKB-KW"/>
</dbReference>
<dbReference type="PROSITE" id="PS50046">
    <property type="entry name" value="PHYTOCHROME_2"/>
    <property type="match status" value="1"/>
</dbReference>
<dbReference type="GO" id="GO:0007234">
    <property type="term" value="P:osmosensory signaling via phosphorelay pathway"/>
    <property type="evidence" value="ECO:0007669"/>
    <property type="project" value="TreeGrafter"/>
</dbReference>
<dbReference type="GO" id="GO:0009584">
    <property type="term" value="P:detection of visible light"/>
    <property type="evidence" value="ECO:0007669"/>
    <property type="project" value="InterPro"/>
</dbReference>
<dbReference type="InterPro" id="IPR001294">
    <property type="entry name" value="Phytochrome"/>
</dbReference>
<dbReference type="InterPro" id="IPR003661">
    <property type="entry name" value="HisK_dim/P_dom"/>
</dbReference>
<evidence type="ECO:0000313" key="14">
    <source>
        <dbReference type="Proteomes" id="UP000283433"/>
    </source>
</evidence>
<dbReference type="InterPro" id="IPR016132">
    <property type="entry name" value="Phyto_chromo_attachment"/>
</dbReference>
<feature type="domain" description="Histidine kinase" evidence="12">
    <location>
        <begin position="526"/>
        <end position="740"/>
    </location>
</feature>
<evidence type="ECO:0000256" key="6">
    <source>
        <dbReference type="ARBA" id="ARBA00022606"/>
    </source>
</evidence>